<keyword evidence="2" id="KW-1185">Reference proteome</keyword>
<proteinExistence type="predicted"/>
<dbReference type="EMBL" id="FNRM01000005">
    <property type="protein sequence ID" value="SEA70349.1"/>
    <property type="molecule type" value="Genomic_DNA"/>
</dbReference>
<dbReference type="STRING" id="152573.SAMN04488051_105177"/>
<organism evidence="1 2">
    <name type="scientific">Alkalimonas amylolytica</name>
    <dbReference type="NCBI Taxonomy" id="152573"/>
    <lineage>
        <taxon>Bacteria</taxon>
        <taxon>Pseudomonadati</taxon>
        <taxon>Pseudomonadota</taxon>
        <taxon>Gammaproteobacteria</taxon>
        <taxon>Alkalimonas</taxon>
    </lineage>
</organism>
<protein>
    <submittedName>
        <fullName evidence="1">Uncharacterized protein</fullName>
    </submittedName>
</protein>
<evidence type="ECO:0000313" key="1">
    <source>
        <dbReference type="EMBL" id="SEA70349.1"/>
    </source>
</evidence>
<evidence type="ECO:0000313" key="2">
    <source>
        <dbReference type="Proteomes" id="UP000198773"/>
    </source>
</evidence>
<dbReference type="AlphaFoldDB" id="A0A1H4DD78"/>
<name>A0A1H4DD78_ALKAM</name>
<dbReference type="Proteomes" id="UP000198773">
    <property type="component" value="Unassembled WGS sequence"/>
</dbReference>
<gene>
    <name evidence="1" type="ORF">SAMN04488051_105177</name>
</gene>
<accession>A0A1H4DD78</accession>
<reference evidence="1 2" key="1">
    <citation type="submission" date="2016-10" db="EMBL/GenBank/DDBJ databases">
        <authorList>
            <person name="de Groot N.N."/>
        </authorList>
    </citation>
    <scope>NUCLEOTIDE SEQUENCE [LARGE SCALE GENOMIC DNA]</scope>
    <source>
        <strain evidence="1 2">CGMCC 1.3430</strain>
    </source>
</reference>
<dbReference type="RefSeq" id="WP_091342970.1">
    <property type="nucleotide sequence ID" value="NZ_FNRM01000005.1"/>
</dbReference>
<sequence>MMQAEGIKVCAELCEDPAFIRALDQLASSIAMKIGMANDDLTKDVRRQNQELGAVIYHRSANPVGSRPVRYEVSRVGTDVPLMGRVGEQNGFATSYPEISKDENVVAVVIGLRPNTRLHILTMPNRKNFWLNYANRVNRPVFLVGTGQLAGVRFIVHNEQFERLR</sequence>